<feature type="region of interest" description="Disordered" evidence="1">
    <location>
        <begin position="307"/>
        <end position="335"/>
    </location>
</feature>
<evidence type="ECO:0000256" key="1">
    <source>
        <dbReference type="SAM" id="MobiDB-lite"/>
    </source>
</evidence>
<evidence type="ECO:0000313" key="3">
    <source>
        <dbReference type="Proteomes" id="UP001497512"/>
    </source>
</evidence>
<proteinExistence type="predicted"/>
<organism evidence="2 3">
    <name type="scientific">Sphagnum troendelagicum</name>
    <dbReference type="NCBI Taxonomy" id="128251"/>
    <lineage>
        <taxon>Eukaryota</taxon>
        <taxon>Viridiplantae</taxon>
        <taxon>Streptophyta</taxon>
        <taxon>Embryophyta</taxon>
        <taxon>Bryophyta</taxon>
        <taxon>Sphagnophytina</taxon>
        <taxon>Sphagnopsida</taxon>
        <taxon>Sphagnales</taxon>
        <taxon>Sphagnaceae</taxon>
        <taxon>Sphagnum</taxon>
    </lineage>
</organism>
<accession>A0ABP0TKQ4</accession>
<protein>
    <submittedName>
        <fullName evidence="2">Uncharacterized protein</fullName>
    </submittedName>
</protein>
<sequence>MTSTPTYTMEVNSSSGRIEKFSGRPGTISFREFKATFSTVICELELKYGTNYTEAFAFKQLACYVHYEALDVYEQHSPRILGSLRPNPAYATGITIASQAALQAAIAHHGTVPNNPDPVPTSVVLSPQQLIDATSNIPPTINAPAFADPVAEFFQILELEFPVKSSEKILQLATFSRQKDETLKMLYRRLHKLKENIQSITDLEAAHWYLRSLEEGHQESVCFAKFPERKQLRLQWQNLPTSSAVSQPKAKAPQPSTQALPTKGNSNKNTKKKEHNADKREVLQAHAIQVQTLQNELESLRAQLANLKGKSSQPASHAQPVQGSGSHEGPPRSFYGLPHDALVGEYVLSTPHNSSLTPEFSTSFCPSYVAAQEASVAPRVSTTRQIIQTDGLASGSSPITRARRARAVMPQSFRPLNMEEERTLLARGEETTTPQAIRASNSRVRRVHVHQENTQFSIDQLMECQLQTHEVAQKLVSTPLFSFQDLKLSTKDIIAILEDTLNTTSGPLPIPEPHATEVPSNTLERHLSGSRVADDIHDLVTNSSMAKLVGFPTSDSTFTYQKGVQNTSLVDLLLSEGVVDSHSLHKVSHSFLKVVPSERTSIATGVAIVDNTGFAPLVGV</sequence>
<feature type="region of interest" description="Disordered" evidence="1">
    <location>
        <begin position="242"/>
        <end position="277"/>
    </location>
</feature>
<name>A0ABP0TKQ4_9BRYO</name>
<feature type="compositionally biased region" description="Polar residues" evidence="1">
    <location>
        <begin position="309"/>
        <end position="325"/>
    </location>
</feature>
<dbReference type="Proteomes" id="UP001497512">
    <property type="component" value="Chromosome 12"/>
</dbReference>
<keyword evidence="3" id="KW-1185">Reference proteome</keyword>
<gene>
    <name evidence="2" type="ORF">CSSPTR1EN2_LOCUS4684</name>
</gene>
<dbReference type="EMBL" id="OZ019904">
    <property type="protein sequence ID" value="CAK9198933.1"/>
    <property type="molecule type" value="Genomic_DNA"/>
</dbReference>
<evidence type="ECO:0000313" key="2">
    <source>
        <dbReference type="EMBL" id="CAK9198933.1"/>
    </source>
</evidence>
<reference evidence="2" key="1">
    <citation type="submission" date="2024-02" db="EMBL/GenBank/DDBJ databases">
        <authorList>
            <consortium name="ELIXIR-Norway"/>
            <consortium name="Elixir Norway"/>
        </authorList>
    </citation>
    <scope>NUCLEOTIDE SEQUENCE</scope>
</reference>